<proteinExistence type="predicted"/>
<dbReference type="Proteomes" id="UP000019760">
    <property type="component" value="Unassembled WGS sequence"/>
</dbReference>
<gene>
    <name evidence="1" type="ORF">Amme_023_020</name>
</gene>
<organism evidence="1 2">
    <name type="scientific">Acidomonas methanolica NBRC 104435</name>
    <dbReference type="NCBI Taxonomy" id="1231351"/>
    <lineage>
        <taxon>Bacteria</taxon>
        <taxon>Pseudomonadati</taxon>
        <taxon>Pseudomonadota</taxon>
        <taxon>Alphaproteobacteria</taxon>
        <taxon>Acetobacterales</taxon>
        <taxon>Acetobacteraceae</taxon>
        <taxon>Acidomonas</taxon>
    </lineage>
</organism>
<protein>
    <recommendedName>
        <fullName evidence="3">YfdX protein</fullName>
    </recommendedName>
</protein>
<reference evidence="1 2" key="2">
    <citation type="journal article" date="2014" name="FEMS Microbiol. Lett.">
        <title>Draft genomic DNA sequence of the facultatively methylotrophic bacterium Acidomonas methanolica type strain MB58.</title>
        <authorList>
            <person name="Higashiura N."/>
            <person name="Hadano H."/>
            <person name="Hirakawa H."/>
            <person name="Matsutani M."/>
            <person name="Takabe S."/>
            <person name="Matsushita K."/>
            <person name="Azuma Y."/>
        </authorList>
    </citation>
    <scope>NUCLEOTIDE SEQUENCE [LARGE SCALE GENOMIC DNA]</scope>
    <source>
        <strain evidence="1 2">MB58</strain>
    </source>
</reference>
<sequence length="215" mass="22250">MPSAFAATHQAGQVTPAVVDKDFSKLSAEGQKAFIDISAALDAIAQNKTSDAKTLLADAQTRLAHAAKDSKVFIKAESELTPAPGAPVSPTHKPQAAPTSWAPVVGFYTTTETLAPEKQAALGKANQQAAQGSKQQVAENLQLVNVNVDYTIGLAPIAASSADVYRASMLLDGGDTKDAAAALQDAFNTVVFVSDDTFATLAPQGQHGKHTAHKA</sequence>
<dbReference type="EMBL" id="BAND01000023">
    <property type="protein sequence ID" value="GAJ28427.1"/>
    <property type="molecule type" value="Genomic_DNA"/>
</dbReference>
<comment type="caution">
    <text evidence="1">The sequence shown here is derived from an EMBL/GenBank/DDBJ whole genome shotgun (WGS) entry which is preliminary data.</text>
</comment>
<dbReference type="Pfam" id="PF10938">
    <property type="entry name" value="YfdX"/>
    <property type="match status" value="1"/>
</dbReference>
<dbReference type="AlphaFoldDB" id="A0A023D2R0"/>
<evidence type="ECO:0000313" key="2">
    <source>
        <dbReference type="Proteomes" id="UP000019760"/>
    </source>
</evidence>
<dbReference type="Gene3D" id="1.20.120.1940">
    <property type="entry name" value="YfdX protein domain"/>
    <property type="match status" value="1"/>
</dbReference>
<accession>A0A023D2R0</accession>
<evidence type="ECO:0008006" key="3">
    <source>
        <dbReference type="Google" id="ProtNLM"/>
    </source>
</evidence>
<keyword evidence="2" id="KW-1185">Reference proteome</keyword>
<dbReference type="InterPro" id="IPR021236">
    <property type="entry name" value="Uncharacterised_YfdX"/>
</dbReference>
<name>A0A023D2R0_ACIMT</name>
<dbReference type="Gene3D" id="6.10.250.2140">
    <property type="match status" value="1"/>
</dbReference>
<evidence type="ECO:0000313" key="1">
    <source>
        <dbReference type="EMBL" id="GAJ28427.1"/>
    </source>
</evidence>
<reference evidence="2" key="1">
    <citation type="journal article" date="2014" name="FEMS Microbiol. Lett.">
        <title>Draft Genomic DNA Sequence of the Facultatively Methylotrophic Bacterium Acidomonas methanolica type strain MB58.</title>
        <authorList>
            <person name="Higashiura N."/>
            <person name="Hadano H."/>
            <person name="Hirakawa H."/>
            <person name="Matsutani M."/>
            <person name="Takabe S."/>
            <person name="Matsushita K."/>
            <person name="Azuma Y."/>
        </authorList>
    </citation>
    <scope>NUCLEOTIDE SEQUENCE [LARGE SCALE GENOMIC DNA]</scope>
    <source>
        <strain evidence="2">MB58</strain>
    </source>
</reference>